<dbReference type="InterPro" id="IPR058240">
    <property type="entry name" value="rSAM_sf"/>
</dbReference>
<keyword evidence="4" id="KW-0949">S-adenosyl-L-methionine</keyword>
<keyword evidence="6" id="KW-0408">Iron</keyword>
<dbReference type="HOGENOM" id="CLU_021572_4_4_5"/>
<keyword evidence="7" id="KW-0411">Iron-sulfur</keyword>
<evidence type="ECO:0000256" key="1">
    <source>
        <dbReference type="ARBA" id="ARBA00001966"/>
    </source>
</evidence>
<dbReference type="InterPro" id="IPR007197">
    <property type="entry name" value="rSAM"/>
</dbReference>
<feature type="domain" description="B12-binding" evidence="8">
    <location>
        <begin position="29"/>
        <end position="168"/>
    </location>
</feature>
<evidence type="ECO:0000256" key="2">
    <source>
        <dbReference type="ARBA" id="ARBA00022603"/>
    </source>
</evidence>
<dbReference type="SFLD" id="SFLDG01082">
    <property type="entry name" value="B12-binding_domain_containing"/>
    <property type="match status" value="1"/>
</dbReference>
<dbReference type="InterPro" id="IPR023404">
    <property type="entry name" value="rSAM_horseshoe"/>
</dbReference>
<dbReference type="InterPro" id="IPR034466">
    <property type="entry name" value="Methyltransferase_Class_B"/>
</dbReference>
<evidence type="ECO:0000259" key="8">
    <source>
        <dbReference type="PROSITE" id="PS51332"/>
    </source>
</evidence>
<evidence type="ECO:0000259" key="9">
    <source>
        <dbReference type="PROSITE" id="PS51918"/>
    </source>
</evidence>
<dbReference type="SUPFAM" id="SSF102114">
    <property type="entry name" value="Radical SAM enzymes"/>
    <property type="match status" value="1"/>
</dbReference>
<proteinExistence type="predicted"/>
<dbReference type="SMART" id="SM00729">
    <property type="entry name" value="Elp3"/>
    <property type="match status" value="1"/>
</dbReference>
<keyword evidence="11" id="KW-1185">Reference proteome</keyword>
<keyword evidence="2 10" id="KW-0489">Methyltransferase</keyword>
<evidence type="ECO:0000256" key="4">
    <source>
        <dbReference type="ARBA" id="ARBA00022691"/>
    </source>
</evidence>
<organism evidence="10 11">
    <name type="scientific">Rhizobium grahamii CCGE 502</name>
    <dbReference type="NCBI Taxonomy" id="990285"/>
    <lineage>
        <taxon>Bacteria</taxon>
        <taxon>Pseudomonadati</taxon>
        <taxon>Pseudomonadota</taxon>
        <taxon>Alphaproteobacteria</taxon>
        <taxon>Hyphomicrobiales</taxon>
        <taxon>Rhizobiaceae</taxon>
        <taxon>Rhizobium/Agrobacterium group</taxon>
        <taxon>Rhizobium</taxon>
    </lineage>
</organism>
<dbReference type="CDD" id="cd01335">
    <property type="entry name" value="Radical_SAM"/>
    <property type="match status" value="1"/>
</dbReference>
<dbReference type="InterPro" id="IPR006158">
    <property type="entry name" value="Cobalamin-bd"/>
</dbReference>
<dbReference type="PROSITE" id="PS51332">
    <property type="entry name" value="B12_BINDING"/>
    <property type="match status" value="1"/>
</dbReference>
<dbReference type="PROSITE" id="PS51918">
    <property type="entry name" value="RADICAL_SAM"/>
    <property type="match status" value="1"/>
</dbReference>
<dbReference type="InterPro" id="IPR051198">
    <property type="entry name" value="BchE-like"/>
</dbReference>
<protein>
    <submittedName>
        <fullName evidence="10">Methyltransferase/methylase</fullName>
    </submittedName>
</protein>
<accession>S3H613</accession>
<dbReference type="PANTHER" id="PTHR43409:SF7">
    <property type="entry name" value="BLL1977 PROTEIN"/>
    <property type="match status" value="1"/>
</dbReference>
<dbReference type="Gene3D" id="3.40.50.280">
    <property type="entry name" value="Cobalamin-binding domain"/>
    <property type="match status" value="1"/>
</dbReference>
<dbReference type="GO" id="GO:0046872">
    <property type="term" value="F:metal ion binding"/>
    <property type="evidence" value="ECO:0007669"/>
    <property type="project" value="UniProtKB-KW"/>
</dbReference>
<dbReference type="Gene3D" id="3.80.30.20">
    <property type="entry name" value="tm_1862 like domain"/>
    <property type="match status" value="1"/>
</dbReference>
<feature type="domain" description="Radical SAM core" evidence="9">
    <location>
        <begin position="209"/>
        <end position="461"/>
    </location>
</feature>
<comment type="cofactor">
    <cofactor evidence="1">
        <name>[4Fe-4S] cluster</name>
        <dbReference type="ChEBI" id="CHEBI:49883"/>
    </cofactor>
</comment>
<dbReference type="GO" id="GO:0005829">
    <property type="term" value="C:cytosol"/>
    <property type="evidence" value="ECO:0007669"/>
    <property type="project" value="TreeGrafter"/>
</dbReference>
<name>S3H613_9HYPH</name>
<evidence type="ECO:0000256" key="7">
    <source>
        <dbReference type="ARBA" id="ARBA00023014"/>
    </source>
</evidence>
<evidence type="ECO:0000313" key="11">
    <source>
        <dbReference type="Proteomes" id="UP000014411"/>
    </source>
</evidence>
<evidence type="ECO:0000313" key="10">
    <source>
        <dbReference type="EMBL" id="EPE94382.1"/>
    </source>
</evidence>
<evidence type="ECO:0000256" key="6">
    <source>
        <dbReference type="ARBA" id="ARBA00023004"/>
    </source>
</evidence>
<dbReference type="RefSeq" id="WP_016558272.1">
    <property type="nucleotide sequence ID" value="NZ_AEYE02000036.1"/>
</dbReference>
<dbReference type="GO" id="GO:0051539">
    <property type="term" value="F:4 iron, 4 sulfur cluster binding"/>
    <property type="evidence" value="ECO:0007669"/>
    <property type="project" value="UniProtKB-KW"/>
</dbReference>
<geneLocation type="plasmid" evidence="10">
    <name>pRg502b</name>
</geneLocation>
<dbReference type="Proteomes" id="UP000014411">
    <property type="component" value="Unassembled WGS sequence"/>
</dbReference>
<sequence length="489" mass="53311">MDALIVNPPTLGDLERIGLAVRMSYFEFERQTAGAEGFLSFPGEHLGLLALASSCRAAGLAVAPINGQVANHRSLDETWQAMVAAAPGGPAAVGFSGPCQVLAENLTLAYRVRTRWPDTRIVMGHDFATLNFERLLQDYDCLDAVVVGEGERAFPLIVEAAKAGRSLADIAGVATRDANGRAQLATAAAPPLDLDTLPWVARDHLPLVLTAGMSAGIYTSRGCPYRCSFCTTGQTAARLGKHGSHRLRAIDDVVDEIERLVVDYEIPHLTIVDDLFVTSHPESRERATMFAELLRRRSLNVPFMIDARVDSIDPATFAALRQAGLHRVFVGVETGSDAQLAFYSKGYGRAGRDNGFVHRQMRVLANLGIEIVPGIITYHPESEPNELLSTLGTIDASGYRGTFQFMNRLFVHPGTSLWQDYHRRGLLVDEWPVPRWTFLTDRAAALERDILEAVAAGLGFDAVRTIFEQGVHTWLADQQPGLDVLAAPT</sequence>
<dbReference type="GO" id="GO:0031419">
    <property type="term" value="F:cobalamin binding"/>
    <property type="evidence" value="ECO:0007669"/>
    <property type="project" value="InterPro"/>
</dbReference>
<dbReference type="SFLD" id="SFLDS00029">
    <property type="entry name" value="Radical_SAM"/>
    <property type="match status" value="1"/>
</dbReference>
<evidence type="ECO:0000256" key="5">
    <source>
        <dbReference type="ARBA" id="ARBA00022723"/>
    </source>
</evidence>
<dbReference type="Pfam" id="PF04055">
    <property type="entry name" value="Radical_SAM"/>
    <property type="match status" value="1"/>
</dbReference>
<dbReference type="InterPro" id="IPR006638">
    <property type="entry name" value="Elp3/MiaA/NifB-like_rSAM"/>
</dbReference>
<gene>
    <name evidence="10" type="ORF">RGCCGE502_31892</name>
</gene>
<evidence type="ECO:0000256" key="3">
    <source>
        <dbReference type="ARBA" id="ARBA00022679"/>
    </source>
</evidence>
<dbReference type="SFLD" id="SFLDG01123">
    <property type="entry name" value="methyltransferase_(Class_B)"/>
    <property type="match status" value="1"/>
</dbReference>
<keyword evidence="10" id="KW-0614">Plasmid</keyword>
<dbReference type="GO" id="GO:0008168">
    <property type="term" value="F:methyltransferase activity"/>
    <property type="evidence" value="ECO:0007669"/>
    <property type="project" value="UniProtKB-KW"/>
</dbReference>
<dbReference type="AlphaFoldDB" id="S3H613"/>
<dbReference type="EMBL" id="AEYE02000036">
    <property type="protein sequence ID" value="EPE94382.1"/>
    <property type="molecule type" value="Genomic_DNA"/>
</dbReference>
<dbReference type="GO" id="GO:0032259">
    <property type="term" value="P:methylation"/>
    <property type="evidence" value="ECO:0007669"/>
    <property type="project" value="UniProtKB-KW"/>
</dbReference>
<dbReference type="PANTHER" id="PTHR43409">
    <property type="entry name" value="ANAEROBIC MAGNESIUM-PROTOPORPHYRIN IX MONOMETHYL ESTER CYCLASE-RELATED"/>
    <property type="match status" value="1"/>
</dbReference>
<comment type="caution">
    <text evidence="10">The sequence shown here is derived from an EMBL/GenBank/DDBJ whole genome shotgun (WGS) entry which is preliminary data.</text>
</comment>
<keyword evidence="5" id="KW-0479">Metal-binding</keyword>
<reference evidence="10 11" key="1">
    <citation type="journal article" date="2012" name="J. Bacteriol.">
        <title>Genome sequence of Rhizobium grahamii CCGE502, a broad-host-range symbiont with low nodulation competitiveness in Phaseolus vulgaris.</title>
        <authorList>
            <person name="Althabegoiti M.J."/>
            <person name="Lozano L."/>
            <person name="Torres-Tejerizo G."/>
            <person name="Ormeno-Orrillo E."/>
            <person name="Rogel M.A."/>
            <person name="Gonzalez V."/>
            <person name="Martinez-Romero E."/>
        </authorList>
    </citation>
    <scope>NUCLEOTIDE SEQUENCE [LARGE SCALE GENOMIC DNA]</scope>
    <source>
        <strain evidence="10 11">CCGE 502</strain>
        <plasmid evidence="10">pRg502b</plasmid>
    </source>
</reference>
<keyword evidence="3 10" id="KW-0808">Transferase</keyword>